<reference evidence="15 16" key="1">
    <citation type="submission" date="2013-08" db="EMBL/GenBank/DDBJ databases">
        <title>Genome sequencing of Lysobacter.</title>
        <authorList>
            <person name="Zhang S."/>
            <person name="Wang G."/>
        </authorList>
    </citation>
    <scope>NUCLEOTIDE SEQUENCE [LARGE SCALE GENOMIC DNA]</scope>
    <source>
        <strain evidence="15 16">Ko07</strain>
    </source>
</reference>
<evidence type="ECO:0000256" key="9">
    <source>
        <dbReference type="ARBA" id="ARBA00022989"/>
    </source>
</evidence>
<dbReference type="SUPFAM" id="SSF81342">
    <property type="entry name" value="Transmembrane di-heme cytochromes"/>
    <property type="match status" value="1"/>
</dbReference>
<dbReference type="eggNOG" id="COG3038">
    <property type="taxonomic scope" value="Bacteria"/>
</dbReference>
<evidence type="ECO:0000259" key="14">
    <source>
        <dbReference type="Pfam" id="PF01292"/>
    </source>
</evidence>
<keyword evidence="16" id="KW-1185">Reference proteome</keyword>
<sequence>MSRPGFKLPARILHWAMAPLVLAMLFVGVGMVASLEWRPMLIAFHRPLGVAILLLALIRLGYRWRNPPPPLPADLPRAQAAAALASHWLLYGLLVAMPLVGWAMLSAGGYPVELWPGAQLPSIVPHDATFYAPLRSAHSWLSRLLFATILLHVAAALYHAWVRRDGVFAAMARGPGED</sequence>
<dbReference type="AlphaFoldDB" id="A0A0A0ERQ3"/>
<dbReference type="Pfam" id="PF01292">
    <property type="entry name" value="Ni_hydr_CYTB"/>
    <property type="match status" value="1"/>
</dbReference>
<evidence type="ECO:0000256" key="12">
    <source>
        <dbReference type="ARBA" id="ARBA00037975"/>
    </source>
</evidence>
<comment type="caution">
    <text evidence="15">The sequence shown here is derived from an EMBL/GenBank/DDBJ whole genome shotgun (WGS) entry which is preliminary data.</text>
</comment>
<keyword evidence="9 13" id="KW-1133">Transmembrane helix</keyword>
<dbReference type="InterPro" id="IPR011577">
    <property type="entry name" value="Cyt_b561_bac/Ni-Hgenase"/>
</dbReference>
<evidence type="ECO:0000256" key="7">
    <source>
        <dbReference type="ARBA" id="ARBA00022723"/>
    </source>
</evidence>
<dbReference type="Gene3D" id="1.20.950.20">
    <property type="entry name" value="Transmembrane di-heme cytochromes, Chain C"/>
    <property type="match status" value="1"/>
</dbReference>
<dbReference type="InterPro" id="IPR016174">
    <property type="entry name" value="Di-haem_cyt_TM"/>
</dbReference>
<dbReference type="PANTHER" id="PTHR30529:SF6">
    <property type="entry name" value="BLL0291 PROTEIN"/>
    <property type="match status" value="1"/>
</dbReference>
<feature type="transmembrane region" description="Helical" evidence="13">
    <location>
        <begin position="140"/>
        <end position="161"/>
    </location>
</feature>
<keyword evidence="3" id="KW-0813">Transport</keyword>
<protein>
    <submittedName>
        <fullName evidence="15">Cytochrome B561</fullName>
    </submittedName>
</protein>
<dbReference type="Proteomes" id="UP000030017">
    <property type="component" value="Unassembled WGS sequence"/>
</dbReference>
<evidence type="ECO:0000256" key="8">
    <source>
        <dbReference type="ARBA" id="ARBA00022982"/>
    </source>
</evidence>
<proteinExistence type="inferred from homology"/>
<gene>
    <name evidence="15" type="ORF">N792_09285</name>
</gene>
<accession>A0A0A0ERQ3</accession>
<organism evidence="15 16">
    <name type="scientific">Lysobacter concretionis Ko07 = DSM 16239</name>
    <dbReference type="NCBI Taxonomy" id="1122185"/>
    <lineage>
        <taxon>Bacteria</taxon>
        <taxon>Pseudomonadati</taxon>
        <taxon>Pseudomonadota</taxon>
        <taxon>Gammaproteobacteria</taxon>
        <taxon>Lysobacterales</taxon>
        <taxon>Lysobacteraceae</taxon>
        <taxon>Novilysobacter</taxon>
    </lineage>
</organism>
<dbReference type="OrthoDB" id="1247465at2"/>
<keyword evidence="10" id="KW-0408">Iron</keyword>
<dbReference type="GO" id="GO:0009055">
    <property type="term" value="F:electron transfer activity"/>
    <property type="evidence" value="ECO:0007669"/>
    <property type="project" value="InterPro"/>
</dbReference>
<keyword evidence="6 13" id="KW-0812">Transmembrane</keyword>
<evidence type="ECO:0000313" key="15">
    <source>
        <dbReference type="EMBL" id="KGM51827.1"/>
    </source>
</evidence>
<evidence type="ECO:0000256" key="1">
    <source>
        <dbReference type="ARBA" id="ARBA00001970"/>
    </source>
</evidence>
<keyword evidence="4" id="KW-1003">Cell membrane</keyword>
<dbReference type="GO" id="GO:0020037">
    <property type="term" value="F:heme binding"/>
    <property type="evidence" value="ECO:0007669"/>
    <property type="project" value="TreeGrafter"/>
</dbReference>
<evidence type="ECO:0000256" key="2">
    <source>
        <dbReference type="ARBA" id="ARBA00004651"/>
    </source>
</evidence>
<name>A0A0A0ERQ3_9GAMM</name>
<evidence type="ECO:0000256" key="3">
    <source>
        <dbReference type="ARBA" id="ARBA00022448"/>
    </source>
</evidence>
<keyword evidence="11 13" id="KW-0472">Membrane</keyword>
<evidence type="ECO:0000256" key="10">
    <source>
        <dbReference type="ARBA" id="ARBA00023004"/>
    </source>
</evidence>
<evidence type="ECO:0000313" key="16">
    <source>
        <dbReference type="Proteomes" id="UP000030017"/>
    </source>
</evidence>
<feature type="transmembrane region" description="Helical" evidence="13">
    <location>
        <begin position="12"/>
        <end position="35"/>
    </location>
</feature>
<dbReference type="GO" id="GO:0005886">
    <property type="term" value="C:plasma membrane"/>
    <property type="evidence" value="ECO:0007669"/>
    <property type="project" value="UniProtKB-SubCell"/>
</dbReference>
<evidence type="ECO:0000256" key="5">
    <source>
        <dbReference type="ARBA" id="ARBA00022617"/>
    </source>
</evidence>
<keyword evidence="8" id="KW-0249">Electron transport</keyword>
<dbReference type="GO" id="GO:0046872">
    <property type="term" value="F:metal ion binding"/>
    <property type="evidence" value="ECO:0007669"/>
    <property type="project" value="UniProtKB-KW"/>
</dbReference>
<feature type="domain" description="Cytochrome b561 bacterial/Ni-hydrogenase" evidence="14">
    <location>
        <begin position="6"/>
        <end position="174"/>
    </location>
</feature>
<comment type="subcellular location">
    <subcellularLocation>
        <location evidence="2">Cell membrane</location>
        <topology evidence="2">Multi-pass membrane protein</topology>
    </subcellularLocation>
</comment>
<evidence type="ECO:0000256" key="6">
    <source>
        <dbReference type="ARBA" id="ARBA00022692"/>
    </source>
</evidence>
<dbReference type="InterPro" id="IPR052168">
    <property type="entry name" value="Cytochrome_b561_oxidase"/>
</dbReference>
<keyword evidence="5" id="KW-0349">Heme</keyword>
<comment type="similarity">
    <text evidence="12">Belongs to the cytochrome b561 family.</text>
</comment>
<keyword evidence="7" id="KW-0479">Metal-binding</keyword>
<dbReference type="STRING" id="1122185.N792_09285"/>
<evidence type="ECO:0000256" key="13">
    <source>
        <dbReference type="SAM" id="Phobius"/>
    </source>
</evidence>
<evidence type="ECO:0000256" key="4">
    <source>
        <dbReference type="ARBA" id="ARBA00022475"/>
    </source>
</evidence>
<comment type="cofactor">
    <cofactor evidence="1">
        <name>heme b</name>
        <dbReference type="ChEBI" id="CHEBI:60344"/>
    </cofactor>
</comment>
<feature type="transmembrane region" description="Helical" evidence="13">
    <location>
        <begin position="41"/>
        <end position="62"/>
    </location>
</feature>
<dbReference type="GO" id="GO:0022904">
    <property type="term" value="P:respiratory electron transport chain"/>
    <property type="evidence" value="ECO:0007669"/>
    <property type="project" value="InterPro"/>
</dbReference>
<evidence type="ECO:0000256" key="11">
    <source>
        <dbReference type="ARBA" id="ARBA00023136"/>
    </source>
</evidence>
<dbReference type="PANTHER" id="PTHR30529">
    <property type="entry name" value="CYTOCHROME B561"/>
    <property type="match status" value="1"/>
</dbReference>
<dbReference type="EMBL" id="AVPS01000005">
    <property type="protein sequence ID" value="KGM51827.1"/>
    <property type="molecule type" value="Genomic_DNA"/>
</dbReference>
<dbReference type="RefSeq" id="WP_036193890.1">
    <property type="nucleotide sequence ID" value="NZ_AVPS01000005.1"/>
</dbReference>
<feature type="transmembrane region" description="Helical" evidence="13">
    <location>
        <begin position="83"/>
        <end position="105"/>
    </location>
</feature>